<protein>
    <submittedName>
        <fullName evidence="2">Uncharacterized protein</fullName>
    </submittedName>
</protein>
<evidence type="ECO:0000313" key="2">
    <source>
        <dbReference type="EMBL" id="KAG6425122.1"/>
    </source>
</evidence>
<dbReference type="GO" id="GO:0003690">
    <property type="term" value="F:double-stranded DNA binding"/>
    <property type="evidence" value="ECO:0007669"/>
    <property type="project" value="TreeGrafter"/>
</dbReference>
<name>A0A8X8Y6R5_SALSN</name>
<comment type="caution">
    <text evidence="2">The sequence shown here is derived from an EMBL/GenBank/DDBJ whole genome shotgun (WGS) entry which is preliminary data.</text>
</comment>
<organism evidence="2">
    <name type="scientific">Salvia splendens</name>
    <name type="common">Scarlet sage</name>
    <dbReference type="NCBI Taxonomy" id="180675"/>
    <lineage>
        <taxon>Eukaryota</taxon>
        <taxon>Viridiplantae</taxon>
        <taxon>Streptophyta</taxon>
        <taxon>Embryophyta</taxon>
        <taxon>Tracheophyta</taxon>
        <taxon>Spermatophyta</taxon>
        <taxon>Magnoliopsida</taxon>
        <taxon>eudicotyledons</taxon>
        <taxon>Gunneridae</taxon>
        <taxon>Pentapetalae</taxon>
        <taxon>asterids</taxon>
        <taxon>lamiids</taxon>
        <taxon>Lamiales</taxon>
        <taxon>Lamiaceae</taxon>
        <taxon>Nepetoideae</taxon>
        <taxon>Mentheae</taxon>
        <taxon>Salviinae</taxon>
        <taxon>Salvia</taxon>
        <taxon>Salvia subgen. Calosphace</taxon>
        <taxon>core Calosphace</taxon>
    </lineage>
</organism>
<reference evidence="2" key="1">
    <citation type="submission" date="2018-01" db="EMBL/GenBank/DDBJ databases">
        <authorList>
            <person name="Mao J.F."/>
        </authorList>
    </citation>
    <scope>NUCLEOTIDE SEQUENCE</scope>
    <source>
        <strain evidence="2">Huo1</strain>
        <tissue evidence="2">Leaf</tissue>
    </source>
</reference>
<reference evidence="2" key="2">
    <citation type="submission" date="2020-08" db="EMBL/GenBank/DDBJ databases">
        <title>Plant Genome Project.</title>
        <authorList>
            <person name="Zhang R.-G."/>
        </authorList>
    </citation>
    <scope>NUCLEOTIDE SEQUENCE</scope>
    <source>
        <strain evidence="2">Huo1</strain>
        <tissue evidence="2">Leaf</tissue>
    </source>
</reference>
<sequence length="442" mass="49804">MRFHKAPHIPKPPYPHTSTARSRPEATTAARARPTTTAKSPPRSNATGPRLCTWISNDLHPTTHLRQAEAYLEWPTTVKQPLLQRPPSCLRPPSLHSTTKLVSCEEKYLGIEGDSKVLNQVDLRLNEKKLVDAEVRAIEVDKIDDDDGLQDSSKIATFDFDGCLAKTSVKGVNTDTWSLVSHSIPEKLHNRYNDELQDAREDTVNGLKDKSIYSPMGVKRIGELDNKPFHVTIMRMFIEDVYIDFSIVGTPFWRLVLKQFDDLLVQILIVVAMVSFRLALANGETGSFSLETSVPGMQELRAYQADVATVLRNVELVRYTSLLGSQSYFELPVVFDLGVAKVDFDTCSTRETSYPCTVFSDKHPSTVSMTILVVEMLNNLSENQSLLIFDSDVQLHHRHSVQLKIEENGFTLSVDGVIFDLSAQELRARNLFDRQICFSYND</sequence>
<keyword evidence="3" id="KW-1185">Reference proteome</keyword>
<dbReference type="GO" id="GO:0006281">
    <property type="term" value="P:DNA repair"/>
    <property type="evidence" value="ECO:0007669"/>
    <property type="project" value="TreeGrafter"/>
</dbReference>
<feature type="compositionally biased region" description="Low complexity" evidence="1">
    <location>
        <begin position="17"/>
        <end position="44"/>
    </location>
</feature>
<gene>
    <name evidence="2" type="ORF">SASPL_115546</name>
</gene>
<dbReference type="PANTHER" id="PTHR12083:SF9">
    <property type="entry name" value="BIFUNCTIONAL POLYNUCLEOTIDE PHOSPHATASE_KINASE"/>
    <property type="match status" value="1"/>
</dbReference>
<dbReference type="GO" id="GO:0046404">
    <property type="term" value="F:ATP-dependent polydeoxyribonucleotide 5'-hydroxyl-kinase activity"/>
    <property type="evidence" value="ECO:0007669"/>
    <property type="project" value="TreeGrafter"/>
</dbReference>
<dbReference type="PANTHER" id="PTHR12083">
    <property type="entry name" value="BIFUNCTIONAL POLYNUCLEOTIDE PHOSPHATASE/KINASE"/>
    <property type="match status" value="1"/>
</dbReference>
<proteinExistence type="predicted"/>
<dbReference type="EMBL" id="PNBA02000005">
    <property type="protein sequence ID" value="KAG6425122.1"/>
    <property type="molecule type" value="Genomic_DNA"/>
</dbReference>
<feature type="region of interest" description="Disordered" evidence="1">
    <location>
        <begin position="1"/>
        <end position="49"/>
    </location>
</feature>
<evidence type="ECO:0000256" key="1">
    <source>
        <dbReference type="SAM" id="MobiDB-lite"/>
    </source>
</evidence>
<evidence type="ECO:0000313" key="3">
    <source>
        <dbReference type="Proteomes" id="UP000298416"/>
    </source>
</evidence>
<dbReference type="Proteomes" id="UP000298416">
    <property type="component" value="Unassembled WGS sequence"/>
</dbReference>
<accession>A0A8X8Y6R5</accession>
<dbReference type="GO" id="GO:0046403">
    <property type="term" value="F:polynucleotide 3'-phosphatase activity"/>
    <property type="evidence" value="ECO:0007669"/>
    <property type="project" value="TreeGrafter"/>
</dbReference>
<dbReference type="AlphaFoldDB" id="A0A8X8Y6R5"/>